<dbReference type="Proteomes" id="UP000789595">
    <property type="component" value="Unassembled WGS sequence"/>
</dbReference>
<feature type="coiled-coil region" evidence="1">
    <location>
        <begin position="6"/>
        <end position="37"/>
    </location>
</feature>
<feature type="region of interest" description="Disordered" evidence="2">
    <location>
        <begin position="172"/>
        <end position="253"/>
    </location>
</feature>
<evidence type="ECO:0000256" key="1">
    <source>
        <dbReference type="SAM" id="Coils"/>
    </source>
</evidence>
<sequence>MSRAAADVAVRERSDLAEALRKARNEARLELDLAAAKDDSRASASLAQKLETEAVRRRDLEGEVLALRGTKDSSLENALEAERARTAELERSLAEARAAPPSPRDESALERRVADLERLEAALMLRVEQEQTAARDNQKRLVNALRENSELRARLSDSSASVRRTVLLEDVEDSDSLAPVPAPPPRRRRSSSASLFGDEDPISSLRGRSAVPRSPRRRSASGSSFVDVGPVHKTRAPRSAARTPRRRGTTPTIDDYYAKYSRSTAERLYDHDNATRRTFDEAARHAEALFAAHDMSPARD</sequence>
<proteinExistence type="predicted"/>
<keyword evidence="4" id="KW-1185">Reference proteome</keyword>
<reference evidence="3" key="1">
    <citation type="submission" date="2021-11" db="EMBL/GenBank/DDBJ databases">
        <authorList>
            <consortium name="Genoscope - CEA"/>
            <person name="William W."/>
        </authorList>
    </citation>
    <scope>NUCLEOTIDE SEQUENCE</scope>
</reference>
<accession>A0A8J2X1L7</accession>
<comment type="caution">
    <text evidence="3">The sequence shown here is derived from an EMBL/GenBank/DDBJ whole genome shotgun (WGS) entry which is preliminary data.</text>
</comment>
<organism evidence="3 4">
    <name type="scientific">Pelagomonas calceolata</name>
    <dbReference type="NCBI Taxonomy" id="35677"/>
    <lineage>
        <taxon>Eukaryota</taxon>
        <taxon>Sar</taxon>
        <taxon>Stramenopiles</taxon>
        <taxon>Ochrophyta</taxon>
        <taxon>Pelagophyceae</taxon>
        <taxon>Pelagomonadales</taxon>
        <taxon>Pelagomonadaceae</taxon>
        <taxon>Pelagomonas</taxon>
    </lineage>
</organism>
<name>A0A8J2X1L7_9STRA</name>
<dbReference type="AlphaFoldDB" id="A0A8J2X1L7"/>
<keyword evidence="1" id="KW-0175">Coiled coil</keyword>
<evidence type="ECO:0000313" key="3">
    <source>
        <dbReference type="EMBL" id="CAH0374980.1"/>
    </source>
</evidence>
<protein>
    <submittedName>
        <fullName evidence="3">Uncharacterized protein</fullName>
    </submittedName>
</protein>
<evidence type="ECO:0000313" key="4">
    <source>
        <dbReference type="Proteomes" id="UP000789595"/>
    </source>
</evidence>
<gene>
    <name evidence="3" type="ORF">PECAL_4P22940</name>
</gene>
<evidence type="ECO:0000256" key="2">
    <source>
        <dbReference type="SAM" id="MobiDB-lite"/>
    </source>
</evidence>
<dbReference type="EMBL" id="CAKKNE010000004">
    <property type="protein sequence ID" value="CAH0374980.1"/>
    <property type="molecule type" value="Genomic_DNA"/>
</dbReference>